<organism evidence="3 4">
    <name type="scientific">Nonlabens tegetincola</name>
    <dbReference type="NCBI Taxonomy" id="323273"/>
    <lineage>
        <taxon>Bacteria</taxon>
        <taxon>Pseudomonadati</taxon>
        <taxon>Bacteroidota</taxon>
        <taxon>Flavobacteriia</taxon>
        <taxon>Flavobacteriales</taxon>
        <taxon>Flavobacteriaceae</taxon>
        <taxon>Nonlabens</taxon>
    </lineage>
</organism>
<dbReference type="InterPro" id="IPR000352">
    <property type="entry name" value="Pep_chain_release_fac_I"/>
</dbReference>
<dbReference type="AlphaFoldDB" id="A0A090Q2R0"/>
<dbReference type="RefSeq" id="WP_042276845.1">
    <property type="nucleotide sequence ID" value="NZ_BBML01000001.1"/>
</dbReference>
<reference evidence="3" key="1">
    <citation type="journal article" date="2014" name="Genome Announc.">
        <title>Draft Genome Sequences of Marine Flavobacterium Nonlabens Strains NR17, NR24, NR27, NR32, NR33, and Ara13.</title>
        <authorList>
            <person name="Nakanishi M."/>
            <person name="Meirelles P."/>
            <person name="Suzuki R."/>
            <person name="Takatani N."/>
            <person name="Mino S."/>
            <person name="Suda W."/>
            <person name="Oshima K."/>
            <person name="Hattori M."/>
            <person name="Ohkuma M."/>
            <person name="Hosokawa M."/>
            <person name="Miyashita K."/>
            <person name="Thompson F.L."/>
            <person name="Niwa A."/>
            <person name="Sawabe T."/>
            <person name="Sawabe T."/>
        </authorList>
    </citation>
    <scope>NUCLEOTIDE SEQUENCE [LARGE SCALE GENOMIC DNA]</scope>
    <source>
        <strain evidence="3">JCM 19294</strain>
    </source>
</reference>
<dbReference type="GO" id="GO:0072344">
    <property type="term" value="P:rescue of stalled ribosome"/>
    <property type="evidence" value="ECO:0007669"/>
    <property type="project" value="TreeGrafter"/>
</dbReference>
<dbReference type="EMBL" id="BBML01000001">
    <property type="protein sequence ID" value="GAK95978.1"/>
    <property type="molecule type" value="Genomic_DNA"/>
</dbReference>
<name>A0A090Q2R0_9FLAO</name>
<evidence type="ECO:0000256" key="1">
    <source>
        <dbReference type="ARBA" id="ARBA00010835"/>
    </source>
</evidence>
<dbReference type="Proteomes" id="UP000029221">
    <property type="component" value="Unassembled WGS sequence"/>
</dbReference>
<sequence>MNVEQIKNEVTFKAVASSGPGGQHANKVATKVQLEFDVTNSYAFAEAEKQTILENLKSQLTQQGSIKISCQESRSQAKNKELVLKKLINLLAGASQRKKKRKKTAIPKIAKLKRLRAKKLNSEKKQNRKFKY</sequence>
<dbReference type="InterPro" id="IPR045853">
    <property type="entry name" value="Pep_chain_release_fac_I_sf"/>
</dbReference>
<dbReference type="PANTHER" id="PTHR47814:SF1">
    <property type="entry name" value="PEPTIDYL-TRNA HYDROLASE ARFB"/>
    <property type="match status" value="1"/>
</dbReference>
<dbReference type="Gene3D" id="3.30.160.20">
    <property type="match status" value="1"/>
</dbReference>
<keyword evidence="4" id="KW-1185">Reference proteome</keyword>
<dbReference type="GO" id="GO:0043022">
    <property type="term" value="F:ribosome binding"/>
    <property type="evidence" value="ECO:0007669"/>
    <property type="project" value="TreeGrafter"/>
</dbReference>
<dbReference type="SUPFAM" id="SSF75620">
    <property type="entry name" value="Release factor"/>
    <property type="match status" value="1"/>
</dbReference>
<evidence type="ECO:0000313" key="3">
    <source>
        <dbReference type="EMBL" id="GAK95978.1"/>
    </source>
</evidence>
<proteinExistence type="inferred from homology"/>
<evidence type="ECO:0000313" key="4">
    <source>
        <dbReference type="Proteomes" id="UP000029221"/>
    </source>
</evidence>
<dbReference type="NCBIfam" id="NF006718">
    <property type="entry name" value="PRK09256.1"/>
    <property type="match status" value="1"/>
</dbReference>
<protein>
    <recommendedName>
        <fullName evidence="2">Prokaryotic-type class I peptide chain release factors domain-containing protein</fullName>
    </recommendedName>
</protein>
<evidence type="ECO:0000259" key="2">
    <source>
        <dbReference type="Pfam" id="PF00472"/>
    </source>
</evidence>
<dbReference type="PANTHER" id="PTHR47814">
    <property type="entry name" value="PEPTIDYL-TRNA HYDROLASE ARFB"/>
    <property type="match status" value="1"/>
</dbReference>
<gene>
    <name evidence="3" type="ORF">JCM19294_2760</name>
</gene>
<feature type="domain" description="Prokaryotic-type class I peptide chain release factors" evidence="2">
    <location>
        <begin position="7"/>
        <end position="127"/>
    </location>
</feature>
<comment type="caution">
    <text evidence="3">The sequence shown here is derived from an EMBL/GenBank/DDBJ whole genome shotgun (WGS) entry which is preliminary data.</text>
</comment>
<dbReference type="GO" id="GO:0003747">
    <property type="term" value="F:translation release factor activity"/>
    <property type="evidence" value="ECO:0007669"/>
    <property type="project" value="InterPro"/>
</dbReference>
<dbReference type="GO" id="GO:0004045">
    <property type="term" value="F:peptidyl-tRNA hydrolase activity"/>
    <property type="evidence" value="ECO:0007669"/>
    <property type="project" value="TreeGrafter"/>
</dbReference>
<comment type="similarity">
    <text evidence="1">Belongs to the prokaryotic/mitochondrial release factor family.</text>
</comment>
<dbReference type="STRING" id="319236.BST91_10995"/>
<dbReference type="eggNOG" id="COG0216">
    <property type="taxonomic scope" value="Bacteria"/>
</dbReference>
<accession>A0A090Q2R0</accession>
<dbReference type="Pfam" id="PF00472">
    <property type="entry name" value="RF-1"/>
    <property type="match status" value="1"/>
</dbReference>